<gene>
    <name evidence="3" type="ORF">NSPZN2_70002</name>
</gene>
<dbReference type="RefSeq" id="WP_213043986.1">
    <property type="nucleotide sequence ID" value="NZ_CAJNBJ010000020.1"/>
</dbReference>
<reference evidence="3 4" key="1">
    <citation type="submission" date="2021-02" db="EMBL/GenBank/DDBJ databases">
        <authorList>
            <person name="Han P."/>
        </authorList>
    </citation>
    <scope>NUCLEOTIDE SEQUENCE [LARGE SCALE GENOMIC DNA]</scope>
    <source>
        <strain evidence="3">Candidatus Nitrospira sp. ZN2</strain>
    </source>
</reference>
<organism evidence="3 4">
    <name type="scientific">Nitrospira defluvii</name>
    <dbReference type="NCBI Taxonomy" id="330214"/>
    <lineage>
        <taxon>Bacteria</taxon>
        <taxon>Pseudomonadati</taxon>
        <taxon>Nitrospirota</taxon>
        <taxon>Nitrospiria</taxon>
        <taxon>Nitrospirales</taxon>
        <taxon>Nitrospiraceae</taxon>
        <taxon>Nitrospira</taxon>
    </lineage>
</organism>
<proteinExistence type="predicted"/>
<dbReference type="InterPro" id="IPR036397">
    <property type="entry name" value="RNaseH_sf"/>
</dbReference>
<dbReference type="SUPFAM" id="SSF53098">
    <property type="entry name" value="Ribonuclease H-like"/>
    <property type="match status" value="1"/>
</dbReference>
<evidence type="ECO:0000256" key="1">
    <source>
        <dbReference type="SAM" id="MobiDB-lite"/>
    </source>
</evidence>
<dbReference type="InterPro" id="IPR001584">
    <property type="entry name" value="Integrase_cat-core"/>
</dbReference>
<dbReference type="PROSITE" id="PS50994">
    <property type="entry name" value="INTEGRASE"/>
    <property type="match status" value="1"/>
</dbReference>
<name>A0ABN7MA21_9BACT</name>
<comment type="caution">
    <text evidence="3">The sequence shown here is derived from an EMBL/GenBank/DDBJ whole genome shotgun (WGS) entry which is preliminary data.</text>
</comment>
<dbReference type="Proteomes" id="UP000675880">
    <property type="component" value="Unassembled WGS sequence"/>
</dbReference>
<dbReference type="Gene3D" id="3.30.420.10">
    <property type="entry name" value="Ribonuclease H-like superfamily/Ribonuclease H"/>
    <property type="match status" value="1"/>
</dbReference>
<feature type="region of interest" description="Disordered" evidence="1">
    <location>
        <begin position="668"/>
        <end position="698"/>
    </location>
</feature>
<feature type="compositionally biased region" description="Pro residues" evidence="1">
    <location>
        <begin position="679"/>
        <end position="693"/>
    </location>
</feature>
<protein>
    <submittedName>
        <fullName evidence="3">Transposon Tn7 transposition protein TnsB</fullName>
    </submittedName>
</protein>
<dbReference type="EMBL" id="CAJNBJ010000020">
    <property type="protein sequence ID" value="CAE6794009.1"/>
    <property type="molecule type" value="Genomic_DNA"/>
</dbReference>
<keyword evidence="4" id="KW-1185">Reference proteome</keyword>
<sequence length="724" mass="83212">MQLYANRVIGWKGEKDGQPHLIKERILYIYPDQTASVINLNKKRPLPIRTPLKYLYDAFVNEDLVLVEEDPYTEQYRDEATLSENDKAFRSHVWDKLELFLTKHYLALLELRTRGAIVLEIIKSTGWTKETVYKYLRRYWLTGQTKNAFLPGYHRCGGRGGRRLVYDSRPGPERRNKQLGWTAGNGVAVNEDIRKRLTEGIKEFHLKQKLPFAQAVKKTIQSRFCDDFEMKNGIVIPKLWAPDSLPSERQARYLFKRDFQNPTQVLTALTSEKLFLRNHRALLGESLSMVEGPGSLYHIDATVGDVYLRSELDRNRLIGRPVIYLVVDVFSRMIVGFAVLLEGPSWMGAMQALFQAFSNKQRFCAGLGITITPNQWPCEGLPDAILADGGELLGHDADSLTALGIQIHQAAAWRPDWKPLVERYFGLLNTHIEWIPGKLHKRQPGEHDCRLDGVLTPRMFRQLLTWIILKHNNSVLLKHYALSKEMIADKVKRYPSVLWEWGVSQSLSELRWKPEPLVQATLLPRDKATVTRKGIRFKHLYYTCSLAESEQWFVRAGQKTWSIDVAYYPPDDSVLYLRLEDGSRLVPCTLVDRINELSWVGQDWYDVEDHFTLRNIENLDEKYTAAHSTLTFDVQEAALIKQAKEELAQAVTPTSKSSQLKGIADNYKKEREQEQQINPPVPKRVKPPLPPPQVSVDDEYIPDALPFALLQEAQAELTSKITSH</sequence>
<feature type="domain" description="Integrase catalytic" evidence="2">
    <location>
        <begin position="289"/>
        <end position="432"/>
    </location>
</feature>
<evidence type="ECO:0000313" key="3">
    <source>
        <dbReference type="EMBL" id="CAE6794009.1"/>
    </source>
</evidence>
<evidence type="ECO:0000313" key="4">
    <source>
        <dbReference type="Proteomes" id="UP000675880"/>
    </source>
</evidence>
<accession>A0ABN7MA21</accession>
<dbReference type="InterPro" id="IPR012337">
    <property type="entry name" value="RNaseH-like_sf"/>
</dbReference>
<evidence type="ECO:0000259" key="2">
    <source>
        <dbReference type="PROSITE" id="PS50994"/>
    </source>
</evidence>